<evidence type="ECO:0000313" key="3">
    <source>
        <dbReference type="EMBL" id="EJK74806.1"/>
    </source>
</evidence>
<feature type="signal peptide" evidence="2">
    <location>
        <begin position="1"/>
        <end position="17"/>
    </location>
</feature>
<dbReference type="AlphaFoldDB" id="K0TKW1"/>
<sequence>MMMKLVVLLASMALAQAGTNQTLAPTEDVIRPDPPTATPGVPTASTPFPTFPVPVPTPNPTPGTTPEPTVETSRAAAQQRPTTDEPSRWTEPSGCDEGAVSTSEIPGEPPSRHDCRAGRVGKSTRAGSAG</sequence>
<comment type="caution">
    <text evidence="3">The sequence shown here is derived from an EMBL/GenBank/DDBJ whole genome shotgun (WGS) entry which is preliminary data.</text>
</comment>
<feature type="chain" id="PRO_5003841185" evidence="2">
    <location>
        <begin position="18"/>
        <end position="130"/>
    </location>
</feature>
<keyword evidence="4" id="KW-1185">Reference proteome</keyword>
<dbReference type="EMBL" id="AGNL01003361">
    <property type="protein sequence ID" value="EJK74806.1"/>
    <property type="molecule type" value="Genomic_DNA"/>
</dbReference>
<protein>
    <submittedName>
        <fullName evidence="3">Uncharacterized protein</fullName>
    </submittedName>
</protein>
<reference evidence="3 4" key="1">
    <citation type="journal article" date="2012" name="Genome Biol.">
        <title>Genome and low-iron response of an oceanic diatom adapted to chronic iron limitation.</title>
        <authorList>
            <person name="Lommer M."/>
            <person name="Specht M."/>
            <person name="Roy A.S."/>
            <person name="Kraemer L."/>
            <person name="Andreson R."/>
            <person name="Gutowska M.A."/>
            <person name="Wolf J."/>
            <person name="Bergner S.V."/>
            <person name="Schilhabel M.B."/>
            <person name="Klostermeier U.C."/>
            <person name="Beiko R.G."/>
            <person name="Rosenstiel P."/>
            <person name="Hippler M."/>
            <person name="Laroche J."/>
        </authorList>
    </citation>
    <scope>NUCLEOTIDE SEQUENCE [LARGE SCALE GENOMIC DNA]</scope>
    <source>
        <strain evidence="3 4">CCMP1005</strain>
    </source>
</reference>
<evidence type="ECO:0000313" key="4">
    <source>
        <dbReference type="Proteomes" id="UP000266841"/>
    </source>
</evidence>
<name>K0TKW1_THAOC</name>
<feature type="compositionally biased region" description="Pro residues" evidence="1">
    <location>
        <begin position="49"/>
        <end position="65"/>
    </location>
</feature>
<keyword evidence="2" id="KW-0732">Signal</keyword>
<evidence type="ECO:0000256" key="1">
    <source>
        <dbReference type="SAM" id="MobiDB-lite"/>
    </source>
</evidence>
<organism evidence="3 4">
    <name type="scientific">Thalassiosira oceanica</name>
    <name type="common">Marine diatom</name>
    <dbReference type="NCBI Taxonomy" id="159749"/>
    <lineage>
        <taxon>Eukaryota</taxon>
        <taxon>Sar</taxon>
        <taxon>Stramenopiles</taxon>
        <taxon>Ochrophyta</taxon>
        <taxon>Bacillariophyta</taxon>
        <taxon>Coscinodiscophyceae</taxon>
        <taxon>Thalassiosirophycidae</taxon>
        <taxon>Thalassiosirales</taxon>
        <taxon>Thalassiosiraceae</taxon>
        <taxon>Thalassiosira</taxon>
    </lineage>
</organism>
<feature type="region of interest" description="Disordered" evidence="1">
    <location>
        <begin position="20"/>
        <end position="130"/>
    </location>
</feature>
<gene>
    <name evidence="3" type="ORF">THAOC_03494</name>
</gene>
<evidence type="ECO:0000256" key="2">
    <source>
        <dbReference type="SAM" id="SignalP"/>
    </source>
</evidence>
<dbReference type="Proteomes" id="UP000266841">
    <property type="component" value="Unassembled WGS sequence"/>
</dbReference>
<proteinExistence type="predicted"/>
<accession>K0TKW1</accession>